<reference evidence="9" key="2">
    <citation type="submission" date="2021-04" db="EMBL/GenBank/DDBJ databases">
        <authorList>
            <person name="Gilroy R."/>
        </authorList>
    </citation>
    <scope>NUCLEOTIDE SEQUENCE</scope>
    <source>
        <strain evidence="9">CHK192-19661</strain>
    </source>
</reference>
<evidence type="ECO:0000256" key="6">
    <source>
        <dbReference type="ARBA" id="ARBA00023136"/>
    </source>
</evidence>
<dbReference type="PANTHER" id="PTHR43744:SF9">
    <property type="entry name" value="POLYGALACTURONAN_RHAMNOGALACTURONAN TRANSPORT SYSTEM PERMEASE PROTEIN YTCP"/>
    <property type="match status" value="1"/>
</dbReference>
<dbReference type="Gene3D" id="1.10.3720.10">
    <property type="entry name" value="MetI-like"/>
    <property type="match status" value="1"/>
</dbReference>
<reference evidence="9" key="1">
    <citation type="journal article" date="2021" name="PeerJ">
        <title>Extensive microbial diversity within the chicken gut microbiome revealed by metagenomics and culture.</title>
        <authorList>
            <person name="Gilroy R."/>
            <person name="Ravi A."/>
            <person name="Getino M."/>
            <person name="Pursley I."/>
            <person name="Horton D.L."/>
            <person name="Alikhan N.F."/>
            <person name="Baker D."/>
            <person name="Gharbi K."/>
            <person name="Hall N."/>
            <person name="Watson M."/>
            <person name="Adriaenssens E.M."/>
            <person name="Foster-Nyarko E."/>
            <person name="Jarju S."/>
            <person name="Secka A."/>
            <person name="Antonio M."/>
            <person name="Oren A."/>
            <person name="Chaudhuri R.R."/>
            <person name="La Ragione R."/>
            <person name="Hildebrand F."/>
            <person name="Pallen M.J."/>
        </authorList>
    </citation>
    <scope>NUCLEOTIDE SEQUENCE</scope>
    <source>
        <strain evidence="9">CHK192-19661</strain>
    </source>
</reference>
<feature type="transmembrane region" description="Helical" evidence="7">
    <location>
        <begin position="143"/>
        <end position="164"/>
    </location>
</feature>
<evidence type="ECO:0000256" key="2">
    <source>
        <dbReference type="ARBA" id="ARBA00022448"/>
    </source>
</evidence>
<organism evidence="9 10">
    <name type="scientific">Candidatus Borkfalkia avicola</name>
    <dbReference type="NCBI Taxonomy" id="2838503"/>
    <lineage>
        <taxon>Bacteria</taxon>
        <taxon>Bacillati</taxon>
        <taxon>Bacillota</taxon>
        <taxon>Clostridia</taxon>
        <taxon>Christensenellales</taxon>
        <taxon>Christensenellaceae</taxon>
        <taxon>Candidatus Borkfalkia</taxon>
    </lineage>
</organism>
<accession>A0A9D2D611</accession>
<evidence type="ECO:0000256" key="4">
    <source>
        <dbReference type="ARBA" id="ARBA00022692"/>
    </source>
</evidence>
<feature type="transmembrane region" description="Helical" evidence="7">
    <location>
        <begin position="254"/>
        <end position="279"/>
    </location>
</feature>
<name>A0A9D2D611_9FIRM</name>
<dbReference type="GO" id="GO:0055085">
    <property type="term" value="P:transmembrane transport"/>
    <property type="evidence" value="ECO:0007669"/>
    <property type="project" value="InterPro"/>
</dbReference>
<feature type="transmembrane region" description="Helical" evidence="7">
    <location>
        <begin position="185"/>
        <end position="207"/>
    </location>
</feature>
<proteinExistence type="predicted"/>
<dbReference type="PROSITE" id="PS50928">
    <property type="entry name" value="ABC_TM1"/>
    <property type="match status" value="1"/>
</dbReference>
<feature type="transmembrane region" description="Helical" evidence="7">
    <location>
        <begin position="77"/>
        <end position="102"/>
    </location>
</feature>
<dbReference type="InterPro" id="IPR000515">
    <property type="entry name" value="MetI-like"/>
</dbReference>
<comment type="caution">
    <text evidence="9">The sequence shown here is derived from an EMBL/GenBank/DDBJ whole genome shotgun (WGS) entry which is preliminary data.</text>
</comment>
<gene>
    <name evidence="9" type="ORF">H9726_02320</name>
</gene>
<protein>
    <submittedName>
        <fullName evidence="9">Carbohydrate ABC transporter permease</fullName>
    </submittedName>
</protein>
<dbReference type="EMBL" id="DXCF01000012">
    <property type="protein sequence ID" value="HIZ09302.1"/>
    <property type="molecule type" value="Genomic_DNA"/>
</dbReference>
<keyword evidence="4 7" id="KW-0812">Transmembrane</keyword>
<comment type="subcellular location">
    <subcellularLocation>
        <location evidence="1">Cell membrane</location>
        <topology evidence="1">Multi-pass membrane protein</topology>
    </subcellularLocation>
</comment>
<evidence type="ECO:0000256" key="3">
    <source>
        <dbReference type="ARBA" id="ARBA00022475"/>
    </source>
</evidence>
<evidence type="ECO:0000259" key="8">
    <source>
        <dbReference type="PROSITE" id="PS50928"/>
    </source>
</evidence>
<dbReference type="CDD" id="cd06261">
    <property type="entry name" value="TM_PBP2"/>
    <property type="match status" value="1"/>
</dbReference>
<keyword evidence="6 7" id="KW-0472">Membrane</keyword>
<evidence type="ECO:0000313" key="9">
    <source>
        <dbReference type="EMBL" id="HIZ09302.1"/>
    </source>
</evidence>
<sequence>MTRAMRKRLKRVPSYIGYVLIICFCFVFIYPFLLILVSSFTENIELQGNGYSLFPDHLSLEGYSYIFRVSDLFLRSLLNSVGIACVSVLLSVSVSLLTAYVLSKKYLPGVKFFTALFLITMFFSGGTIPGYLIIRMIGIYDTYWALILPSVCSTFYIILIRSYFYSLPAALEEAAKIDGANDFQVLVSIFLPLSVPIVATISFFVLVDRWNSWMDALLYLRPGDTSKWPIQYVVRQMLDDMQSLMGGNATSSELIPVLSAQCAGTIIAIAPLVVSFPFLQKFFLRGIMLGSVKG</sequence>
<evidence type="ECO:0000313" key="10">
    <source>
        <dbReference type="Proteomes" id="UP000824025"/>
    </source>
</evidence>
<dbReference type="PANTHER" id="PTHR43744">
    <property type="entry name" value="ABC TRANSPORTER PERMEASE PROTEIN MG189-RELATED-RELATED"/>
    <property type="match status" value="1"/>
</dbReference>
<dbReference type="SUPFAM" id="SSF161098">
    <property type="entry name" value="MetI-like"/>
    <property type="match status" value="1"/>
</dbReference>
<keyword evidence="2" id="KW-0813">Transport</keyword>
<evidence type="ECO:0000256" key="5">
    <source>
        <dbReference type="ARBA" id="ARBA00022989"/>
    </source>
</evidence>
<dbReference type="Proteomes" id="UP000824025">
    <property type="component" value="Unassembled WGS sequence"/>
</dbReference>
<evidence type="ECO:0000256" key="1">
    <source>
        <dbReference type="ARBA" id="ARBA00004651"/>
    </source>
</evidence>
<feature type="domain" description="ABC transmembrane type-1" evidence="8">
    <location>
        <begin position="77"/>
        <end position="278"/>
    </location>
</feature>
<dbReference type="InterPro" id="IPR035906">
    <property type="entry name" value="MetI-like_sf"/>
</dbReference>
<feature type="transmembrane region" description="Helical" evidence="7">
    <location>
        <begin position="12"/>
        <end position="37"/>
    </location>
</feature>
<feature type="transmembrane region" description="Helical" evidence="7">
    <location>
        <begin position="114"/>
        <end position="137"/>
    </location>
</feature>
<keyword evidence="3" id="KW-1003">Cell membrane</keyword>
<dbReference type="AlphaFoldDB" id="A0A9D2D611"/>
<evidence type="ECO:0000256" key="7">
    <source>
        <dbReference type="SAM" id="Phobius"/>
    </source>
</evidence>
<keyword evidence="5 7" id="KW-1133">Transmembrane helix</keyword>
<dbReference type="GO" id="GO:0005886">
    <property type="term" value="C:plasma membrane"/>
    <property type="evidence" value="ECO:0007669"/>
    <property type="project" value="UniProtKB-SubCell"/>
</dbReference>